<sequence>MAVAAIMPPSMPSSKKRCWNLLVKDVRNNAQEAEVLSSFRKRYTSTRKLAFRPVADYAGGSTSTSNPPPPPTDNNDNTDNTTTTTTATTTITQGGRACIEIQFTGPQPIEGPAGLMCNLLQATFVSAHPVQLDRGRKRKTRPGGGGGGGGRPPSSLASSTPPLAETSEEDDDMVVSDDDICTAFGGAFGGEGGLILGEGGGGGGGSLSAPVPATTADFPASSASPPPCLGRSCSVMTAEGNDLPSIDEADASGDRLPAAAAAAPPPPFGARPASGDTDDPAPSSASCPGLARGTSYDECRAGFMSQEEAVSLFAATGAATAEAKPPASTAAAAAGDDQWERAPGDDPDGPFCPLALERHCSSTWALLDPTHAGAPAAAVTVAGEEGAPDHRRASIVPDPCLAAESSLEEQQQPTMWYGEGPHHPAVPAGGGLELPPAGDTIAFGWCEQECDFDGNYAARPSKTARVLPPTAATSFFPDPSAVAVAAVAAAAAAAACTSSPSSNSLNNRCRFAFLGLESEIRDFTVCARFSVDPASRVERFASLPLDGAAGGGGGGGGDPAGAVGGRRGRVDAAVEFPSIMEIWPEVYKVDNIRVMEVDMVVEVRSSDGNILYTGPTLKITYRRSAARTSAPTDAAAAAALMT</sequence>
<feature type="compositionally biased region" description="Gly residues" evidence="1">
    <location>
        <begin position="142"/>
        <end position="151"/>
    </location>
</feature>
<reference evidence="2 3" key="1">
    <citation type="journal article" date="2010" name="Nature">
        <title>The Ectocarpus genome and the independent evolution of multicellularity in brown algae.</title>
        <authorList>
            <person name="Cock J.M."/>
            <person name="Sterck L."/>
            <person name="Rouze P."/>
            <person name="Scornet D."/>
            <person name="Allen A.E."/>
            <person name="Amoutzias G."/>
            <person name="Anthouard V."/>
            <person name="Artiguenave F."/>
            <person name="Aury J.M."/>
            <person name="Badger J.H."/>
            <person name="Beszteri B."/>
            <person name="Billiau K."/>
            <person name="Bonnet E."/>
            <person name="Bothwell J.H."/>
            <person name="Bowler C."/>
            <person name="Boyen C."/>
            <person name="Brownlee C."/>
            <person name="Carrano C.J."/>
            <person name="Charrier B."/>
            <person name="Cho G.Y."/>
            <person name="Coelho S.M."/>
            <person name="Collen J."/>
            <person name="Corre E."/>
            <person name="Da Silva C."/>
            <person name="Delage L."/>
            <person name="Delaroque N."/>
            <person name="Dittami S.M."/>
            <person name="Doulbeau S."/>
            <person name="Elias M."/>
            <person name="Farnham G."/>
            <person name="Gachon C.M."/>
            <person name="Gschloessl B."/>
            <person name="Heesch S."/>
            <person name="Jabbari K."/>
            <person name="Jubin C."/>
            <person name="Kawai H."/>
            <person name="Kimura K."/>
            <person name="Kloareg B."/>
            <person name="Kupper F.C."/>
            <person name="Lang D."/>
            <person name="Le Bail A."/>
            <person name="Leblanc C."/>
            <person name="Lerouge P."/>
            <person name="Lohr M."/>
            <person name="Lopez P.J."/>
            <person name="Martens C."/>
            <person name="Maumus F."/>
            <person name="Michel G."/>
            <person name="Miranda-Saavedra D."/>
            <person name="Morales J."/>
            <person name="Moreau H."/>
            <person name="Motomura T."/>
            <person name="Nagasato C."/>
            <person name="Napoli C.A."/>
            <person name="Nelson D.R."/>
            <person name="Nyvall-Collen P."/>
            <person name="Peters A.F."/>
            <person name="Pommier C."/>
            <person name="Potin P."/>
            <person name="Poulain J."/>
            <person name="Quesneville H."/>
            <person name="Read B."/>
            <person name="Rensing S.A."/>
            <person name="Ritter A."/>
            <person name="Rousvoal S."/>
            <person name="Samanta M."/>
            <person name="Samson G."/>
            <person name="Schroeder D.C."/>
            <person name="Segurens B."/>
            <person name="Strittmatter M."/>
            <person name="Tonon T."/>
            <person name="Tregear J.W."/>
            <person name="Valentin K."/>
            <person name="von Dassow P."/>
            <person name="Yamagishi T."/>
            <person name="Van de Peer Y."/>
            <person name="Wincker P."/>
        </authorList>
    </citation>
    <scope>NUCLEOTIDE SEQUENCE [LARGE SCALE GENOMIC DNA]</scope>
    <source>
        <strain evidence="3">Ec32 / CCAP1310/4</strain>
    </source>
</reference>
<keyword evidence="3" id="KW-1185">Reference proteome</keyword>
<evidence type="ECO:0000313" key="2">
    <source>
        <dbReference type="EMBL" id="CBN79520.1"/>
    </source>
</evidence>
<feature type="region of interest" description="Disordered" evidence="1">
    <location>
        <begin position="257"/>
        <end position="290"/>
    </location>
</feature>
<dbReference type="OrthoDB" id="10502938at2759"/>
<protein>
    <submittedName>
        <fullName evidence="2">Uncharacterized protein</fullName>
    </submittedName>
</protein>
<feature type="region of interest" description="Disordered" evidence="1">
    <location>
        <begin position="322"/>
        <end position="345"/>
    </location>
</feature>
<evidence type="ECO:0000256" key="1">
    <source>
        <dbReference type="SAM" id="MobiDB-lite"/>
    </source>
</evidence>
<feature type="region of interest" description="Disordered" evidence="1">
    <location>
        <begin position="54"/>
        <end position="89"/>
    </location>
</feature>
<dbReference type="InParanoid" id="D8LCK7"/>
<proteinExistence type="predicted"/>
<name>D8LCK7_ECTSI</name>
<gene>
    <name evidence="2" type="ORF">Esi_0011_0046</name>
</gene>
<dbReference type="AlphaFoldDB" id="D8LCK7"/>
<feature type="compositionally biased region" description="Low complexity" evidence="1">
    <location>
        <begin position="152"/>
        <end position="164"/>
    </location>
</feature>
<dbReference type="Proteomes" id="UP000002630">
    <property type="component" value="Linkage Group LG09"/>
</dbReference>
<feature type="compositionally biased region" description="Low complexity" evidence="1">
    <location>
        <begin position="322"/>
        <end position="334"/>
    </location>
</feature>
<feature type="compositionally biased region" description="Low complexity" evidence="1">
    <location>
        <begin position="73"/>
        <end position="89"/>
    </location>
</feature>
<accession>D8LCK7</accession>
<organism evidence="2 3">
    <name type="scientific">Ectocarpus siliculosus</name>
    <name type="common">Brown alga</name>
    <name type="synonym">Conferva siliculosa</name>
    <dbReference type="NCBI Taxonomy" id="2880"/>
    <lineage>
        <taxon>Eukaryota</taxon>
        <taxon>Sar</taxon>
        <taxon>Stramenopiles</taxon>
        <taxon>Ochrophyta</taxon>
        <taxon>PX clade</taxon>
        <taxon>Phaeophyceae</taxon>
        <taxon>Ectocarpales</taxon>
        <taxon>Ectocarpaceae</taxon>
        <taxon>Ectocarpus</taxon>
    </lineage>
</organism>
<dbReference type="EMBL" id="FN647789">
    <property type="protein sequence ID" value="CBN79520.1"/>
    <property type="molecule type" value="Genomic_DNA"/>
</dbReference>
<feature type="region of interest" description="Disordered" evidence="1">
    <location>
        <begin position="130"/>
        <end position="172"/>
    </location>
</feature>
<dbReference type="EMBL" id="FN649734">
    <property type="protein sequence ID" value="CBN79520.1"/>
    <property type="molecule type" value="Genomic_DNA"/>
</dbReference>
<evidence type="ECO:0000313" key="3">
    <source>
        <dbReference type="Proteomes" id="UP000002630"/>
    </source>
</evidence>